<reference evidence="14" key="1">
    <citation type="submission" date="2025-08" db="UniProtKB">
        <authorList>
            <consortium name="RefSeq"/>
        </authorList>
    </citation>
    <scope>IDENTIFICATION</scope>
</reference>
<evidence type="ECO:0000256" key="3">
    <source>
        <dbReference type="ARBA" id="ARBA00022692"/>
    </source>
</evidence>
<dbReference type="InterPro" id="IPR026234">
    <property type="entry name" value="MRGPCRFAMILY"/>
</dbReference>
<feature type="transmembrane region" description="Helical" evidence="11">
    <location>
        <begin position="341"/>
        <end position="364"/>
    </location>
</feature>
<evidence type="ECO:0000256" key="5">
    <source>
        <dbReference type="ARBA" id="ARBA00023040"/>
    </source>
</evidence>
<organism evidence="13 14">
    <name type="scientific">Ceratotherium simum simum</name>
    <name type="common">Southern white rhinoceros</name>
    <dbReference type="NCBI Taxonomy" id="73337"/>
    <lineage>
        <taxon>Eukaryota</taxon>
        <taxon>Metazoa</taxon>
        <taxon>Chordata</taxon>
        <taxon>Craniata</taxon>
        <taxon>Vertebrata</taxon>
        <taxon>Euteleostomi</taxon>
        <taxon>Mammalia</taxon>
        <taxon>Eutheria</taxon>
        <taxon>Laurasiatheria</taxon>
        <taxon>Perissodactyla</taxon>
        <taxon>Rhinocerotidae</taxon>
        <taxon>Ceratotherium</taxon>
    </lineage>
</organism>
<accession>A0ABM0H348</accession>
<dbReference type="PRINTS" id="PR02108">
    <property type="entry name" value="MRGPCRFAMILY"/>
</dbReference>
<dbReference type="PROSITE" id="PS50262">
    <property type="entry name" value="G_PROTEIN_RECEP_F1_2"/>
    <property type="match status" value="1"/>
</dbReference>
<keyword evidence="5 9" id="KW-0297">G-protein coupled receptor</keyword>
<name>A0ABM0H348_CERSS</name>
<evidence type="ECO:0000259" key="12">
    <source>
        <dbReference type="PROSITE" id="PS50262"/>
    </source>
</evidence>
<feature type="domain" description="G-protein coupled receptors family 1 profile" evidence="12">
    <location>
        <begin position="129"/>
        <end position="361"/>
    </location>
</feature>
<feature type="transmembrane region" description="Helical" evidence="11">
    <location>
        <begin position="305"/>
        <end position="329"/>
    </location>
</feature>
<keyword evidence="7 9" id="KW-0675">Receptor</keyword>
<comment type="subcellular location">
    <subcellularLocation>
        <location evidence="1">Cell membrane</location>
        <topology evidence="1">Multi-pass membrane protein</topology>
    </subcellularLocation>
</comment>
<keyword evidence="8 9" id="KW-0807">Transducer</keyword>
<dbReference type="Gene3D" id="1.20.1070.10">
    <property type="entry name" value="Rhodopsin 7-helix transmembrane proteins"/>
    <property type="match status" value="1"/>
</dbReference>
<dbReference type="InterPro" id="IPR017452">
    <property type="entry name" value="GPCR_Rhodpsn_7TM"/>
</dbReference>
<evidence type="ECO:0000256" key="11">
    <source>
        <dbReference type="SAM" id="Phobius"/>
    </source>
</evidence>
<comment type="similarity">
    <text evidence="9">Belongs to the G-protein coupled receptor 1 family.</text>
</comment>
<evidence type="ECO:0000256" key="6">
    <source>
        <dbReference type="ARBA" id="ARBA00023136"/>
    </source>
</evidence>
<proteinExistence type="inferred from homology"/>
<evidence type="ECO:0000256" key="1">
    <source>
        <dbReference type="ARBA" id="ARBA00004651"/>
    </source>
</evidence>
<evidence type="ECO:0000256" key="10">
    <source>
        <dbReference type="SAM" id="MobiDB-lite"/>
    </source>
</evidence>
<feature type="transmembrane region" description="Helical" evidence="11">
    <location>
        <begin position="269"/>
        <end position="293"/>
    </location>
</feature>
<evidence type="ECO:0000256" key="4">
    <source>
        <dbReference type="ARBA" id="ARBA00022989"/>
    </source>
</evidence>
<dbReference type="InterPro" id="IPR000276">
    <property type="entry name" value="GPCR_Rhodpsn"/>
</dbReference>
<evidence type="ECO:0000256" key="7">
    <source>
        <dbReference type="ARBA" id="ARBA00023170"/>
    </source>
</evidence>
<sequence length="411" mass="46068">MTQRTPRSHLPTGPWIGNHEAVQHLDKPPSSTRFHSYFFRHLSKAEKCPLATISSWKFFPSARVSLSPPSGRMEERGTSGGFLSTDPTITAWGTKLTTIDNHESLPKCDTKTVVQALLTFIIALVGLAGNGIVLWILGFHMRRNAFTVYILNLAGADFLFLCSQIVLNLEGLIALFHSISFSIASIFITVWNFAYFAGLSILTAISTERCLSVLCPIWYRCHRPKHTSVVVCALVWALSLVLSVLNRYYCGFLYSAFEDGWCPISHFSNAVWLTFLFVVFSGSSVALLVKIVCSSRRVQVTRLGITILFTVLVFLFCGLPFSIHWFLAIRIQNGFNTFLCYLYMVTIVLSGVNSSANPIIYFFVGSFRHWRHKRNLKLVLQRALQDTPEVDEGGGSLPQETLETSTSKSKQ</sequence>
<feature type="transmembrane region" description="Helical" evidence="11">
    <location>
        <begin position="146"/>
        <end position="167"/>
    </location>
</feature>
<evidence type="ECO:0000256" key="8">
    <source>
        <dbReference type="ARBA" id="ARBA00023224"/>
    </source>
</evidence>
<dbReference type="GeneID" id="101392207"/>
<keyword evidence="2" id="KW-1003">Cell membrane</keyword>
<feature type="region of interest" description="Disordered" evidence="10">
    <location>
        <begin position="1"/>
        <end position="28"/>
    </location>
</feature>
<dbReference type="PANTHER" id="PTHR11334">
    <property type="entry name" value="MAS-RELATED G-PROTEIN COUPLED RECEPTOR"/>
    <property type="match status" value="1"/>
</dbReference>
<dbReference type="Pfam" id="PF00001">
    <property type="entry name" value="7tm_1"/>
    <property type="match status" value="1"/>
</dbReference>
<feature type="transmembrane region" description="Helical" evidence="11">
    <location>
        <begin position="179"/>
        <end position="205"/>
    </location>
</feature>
<evidence type="ECO:0000313" key="13">
    <source>
        <dbReference type="Proteomes" id="UP000694910"/>
    </source>
</evidence>
<keyword evidence="6 11" id="KW-0472">Membrane</keyword>
<evidence type="ECO:0000256" key="2">
    <source>
        <dbReference type="ARBA" id="ARBA00022475"/>
    </source>
</evidence>
<dbReference type="RefSeq" id="XP_004418570.2">
    <property type="nucleotide sequence ID" value="XM_004418513.2"/>
</dbReference>
<evidence type="ECO:0000256" key="9">
    <source>
        <dbReference type="RuleBase" id="RU000688"/>
    </source>
</evidence>
<protein>
    <submittedName>
        <fullName evidence="14">Mas-related G-protein coupled receptor member X3-like</fullName>
    </submittedName>
</protein>
<dbReference type="PANTHER" id="PTHR11334:SF29">
    <property type="entry name" value="MAS-RELATED G-PROTEIN COUPLED RECEPTOR MEMBER X2"/>
    <property type="match status" value="1"/>
</dbReference>
<keyword evidence="3 9" id="KW-0812">Transmembrane</keyword>
<keyword evidence="13" id="KW-1185">Reference proteome</keyword>
<dbReference type="PRINTS" id="PR00237">
    <property type="entry name" value="GPCRRHODOPSN"/>
</dbReference>
<keyword evidence="4 11" id="KW-1133">Transmembrane helix</keyword>
<feature type="compositionally biased region" description="Polar residues" evidence="10">
    <location>
        <begin position="398"/>
        <end position="411"/>
    </location>
</feature>
<dbReference type="Proteomes" id="UP000694910">
    <property type="component" value="Unplaced"/>
</dbReference>
<gene>
    <name evidence="14" type="primary">LOC101392207</name>
</gene>
<feature type="region of interest" description="Disordered" evidence="10">
    <location>
        <begin position="389"/>
        <end position="411"/>
    </location>
</feature>
<dbReference type="SUPFAM" id="SSF81321">
    <property type="entry name" value="Family A G protein-coupled receptor-like"/>
    <property type="match status" value="1"/>
</dbReference>
<dbReference type="PROSITE" id="PS00237">
    <property type="entry name" value="G_PROTEIN_RECEP_F1_1"/>
    <property type="match status" value="1"/>
</dbReference>
<feature type="transmembrane region" description="Helical" evidence="11">
    <location>
        <begin position="226"/>
        <end position="249"/>
    </location>
</feature>
<evidence type="ECO:0000313" key="14">
    <source>
        <dbReference type="RefSeq" id="XP_004418570.2"/>
    </source>
</evidence>
<feature type="transmembrane region" description="Helical" evidence="11">
    <location>
        <begin position="116"/>
        <end position="139"/>
    </location>
</feature>